<dbReference type="SUPFAM" id="SSF101908">
    <property type="entry name" value="Putative isomerase YbhE"/>
    <property type="match status" value="1"/>
</dbReference>
<dbReference type="GO" id="GO:0034388">
    <property type="term" value="C:Pwp2p-containing subcomplex of 90S preribosome"/>
    <property type="evidence" value="ECO:0007669"/>
    <property type="project" value="TreeGrafter"/>
</dbReference>
<dbReference type="AlphaFoldDB" id="A0AA36CHV5"/>
<evidence type="ECO:0000256" key="3">
    <source>
        <dbReference type="ARBA" id="ARBA00022574"/>
    </source>
</evidence>
<feature type="non-terminal residue" evidence="6">
    <location>
        <position position="1"/>
    </location>
</feature>
<evidence type="ECO:0000256" key="4">
    <source>
        <dbReference type="ARBA" id="ARBA00022737"/>
    </source>
</evidence>
<sequence length="282" mass="31906">MVSRIVRKMMMNPNATHMKLAHPISGSAKMMLVSRSNGPFFEATEAPRSPSPTVLSPPILRNEKLMVYSNLMPTMKIPTLDRQKMAMCRNIYRREIGLPCGRMWTTTTLRRSCDFLHGGTQLLLGSRSQPFFMKYDMETNEVLQIKVTSEIPKQNFGKHCVSRDGTRVALVGHRGQVYLFDGQSFDFVQRFNAPVEIADIHFFPGSSEELWALGENSRVYIWSSSTKELHTFFNQGAVHGTALALSPDGRYRKHGLRERGSLHVIAGKQHEQERGSTRSGCN</sequence>
<proteinExistence type="predicted"/>
<dbReference type="Proteomes" id="UP001177023">
    <property type="component" value="Unassembled WGS sequence"/>
</dbReference>
<accession>A0AA36CHV5</accession>
<comment type="subcellular location">
    <subcellularLocation>
        <location evidence="1">Nucleus</location>
        <location evidence="1">Nucleolus</location>
    </subcellularLocation>
</comment>
<keyword evidence="3" id="KW-0853">WD repeat</keyword>
<protein>
    <submittedName>
        <fullName evidence="6">Uncharacterized protein</fullName>
    </submittedName>
</protein>
<dbReference type="InterPro" id="IPR045161">
    <property type="entry name" value="Utp18"/>
</dbReference>
<keyword evidence="2" id="KW-0698">rRNA processing</keyword>
<evidence type="ECO:0000256" key="2">
    <source>
        <dbReference type="ARBA" id="ARBA00022552"/>
    </source>
</evidence>
<keyword evidence="7" id="KW-1185">Reference proteome</keyword>
<dbReference type="PANTHER" id="PTHR18359:SF0">
    <property type="entry name" value="U3 SMALL NUCLEOLAR RNA-ASSOCIATED PROTEIN 18 HOMOLOG"/>
    <property type="match status" value="1"/>
</dbReference>
<evidence type="ECO:0000256" key="5">
    <source>
        <dbReference type="ARBA" id="ARBA00023242"/>
    </source>
</evidence>
<dbReference type="EMBL" id="CATQJA010001722">
    <property type="protein sequence ID" value="CAJ0568356.1"/>
    <property type="molecule type" value="Genomic_DNA"/>
</dbReference>
<dbReference type="Gene3D" id="2.130.10.10">
    <property type="entry name" value="YVTN repeat-like/Quinoprotein amine dehydrogenase"/>
    <property type="match status" value="1"/>
</dbReference>
<gene>
    <name evidence="6" type="ORF">MSPICULIGERA_LOCUS6877</name>
</gene>
<organism evidence="6 7">
    <name type="scientific">Mesorhabditis spiculigera</name>
    <dbReference type="NCBI Taxonomy" id="96644"/>
    <lineage>
        <taxon>Eukaryota</taxon>
        <taxon>Metazoa</taxon>
        <taxon>Ecdysozoa</taxon>
        <taxon>Nematoda</taxon>
        <taxon>Chromadorea</taxon>
        <taxon>Rhabditida</taxon>
        <taxon>Rhabditina</taxon>
        <taxon>Rhabditomorpha</taxon>
        <taxon>Rhabditoidea</taxon>
        <taxon>Rhabditidae</taxon>
        <taxon>Mesorhabditinae</taxon>
        <taxon>Mesorhabditis</taxon>
    </lineage>
</organism>
<dbReference type="GO" id="GO:0006364">
    <property type="term" value="P:rRNA processing"/>
    <property type="evidence" value="ECO:0007669"/>
    <property type="project" value="UniProtKB-KW"/>
</dbReference>
<dbReference type="PANTHER" id="PTHR18359">
    <property type="entry name" value="WD-REPEAT PROTEIN-RELATED"/>
    <property type="match status" value="1"/>
</dbReference>
<dbReference type="InterPro" id="IPR015943">
    <property type="entry name" value="WD40/YVTN_repeat-like_dom_sf"/>
</dbReference>
<evidence type="ECO:0000313" key="7">
    <source>
        <dbReference type="Proteomes" id="UP001177023"/>
    </source>
</evidence>
<keyword evidence="5" id="KW-0539">Nucleus</keyword>
<keyword evidence="4" id="KW-0677">Repeat</keyword>
<evidence type="ECO:0000256" key="1">
    <source>
        <dbReference type="ARBA" id="ARBA00004604"/>
    </source>
</evidence>
<reference evidence="6" key="1">
    <citation type="submission" date="2023-06" db="EMBL/GenBank/DDBJ databases">
        <authorList>
            <person name="Delattre M."/>
        </authorList>
    </citation>
    <scope>NUCLEOTIDE SEQUENCE</scope>
    <source>
        <strain evidence="6">AF72</strain>
    </source>
</reference>
<dbReference type="GO" id="GO:0032040">
    <property type="term" value="C:small-subunit processome"/>
    <property type="evidence" value="ECO:0007669"/>
    <property type="project" value="TreeGrafter"/>
</dbReference>
<evidence type="ECO:0000313" key="6">
    <source>
        <dbReference type="EMBL" id="CAJ0568356.1"/>
    </source>
</evidence>
<name>A0AA36CHV5_9BILA</name>
<comment type="caution">
    <text evidence="6">The sequence shown here is derived from an EMBL/GenBank/DDBJ whole genome shotgun (WGS) entry which is preliminary data.</text>
</comment>